<proteinExistence type="predicted"/>
<sequence>MYPFTQFPAQYSPNQDNIYNHNYSFPDAISNTQDSAPYQSDLYRRTNPHINLNYNYASHSPSYQQQSHLHAPMPLAPQFPPPPPPRQAAPAISHTEHVLYPPVPAPSLLDYYSTSSQMLFPTPSELLTDLATFDTHSRVSDPVVTPAVLPAPEASPSAQVHTDLSELSENGSAATNVNKTESQRKARQRAVAEEIGFTPTDPDTISSHDKKRHYLECVEQYVMYLHEQLHLVATEPLEFERVSTYRGLSSRSIRTLLVHMQNTNKQLHRSTLEEEQVFLNLSEDVMAADGAGPPHRRHSVDIAGIPGYRSAASGSYLMPPPVEDD</sequence>
<evidence type="ECO:0000313" key="2">
    <source>
        <dbReference type="Proteomes" id="UP000790377"/>
    </source>
</evidence>
<accession>A0ACB8ARH8</accession>
<gene>
    <name evidence="1" type="ORF">BJ138DRAFT_1054046</name>
</gene>
<dbReference type="Proteomes" id="UP000790377">
    <property type="component" value="Unassembled WGS sequence"/>
</dbReference>
<evidence type="ECO:0000313" key="1">
    <source>
        <dbReference type="EMBL" id="KAH7915824.1"/>
    </source>
</evidence>
<comment type="caution">
    <text evidence="1">The sequence shown here is derived from an EMBL/GenBank/DDBJ whole genome shotgun (WGS) entry which is preliminary data.</text>
</comment>
<keyword evidence="2" id="KW-1185">Reference proteome</keyword>
<reference evidence="1" key="1">
    <citation type="journal article" date="2021" name="New Phytol.">
        <title>Evolutionary innovations through gain and loss of genes in the ectomycorrhizal Boletales.</title>
        <authorList>
            <person name="Wu G."/>
            <person name="Miyauchi S."/>
            <person name="Morin E."/>
            <person name="Kuo A."/>
            <person name="Drula E."/>
            <person name="Varga T."/>
            <person name="Kohler A."/>
            <person name="Feng B."/>
            <person name="Cao Y."/>
            <person name="Lipzen A."/>
            <person name="Daum C."/>
            <person name="Hundley H."/>
            <person name="Pangilinan J."/>
            <person name="Johnson J."/>
            <person name="Barry K."/>
            <person name="LaButti K."/>
            <person name="Ng V."/>
            <person name="Ahrendt S."/>
            <person name="Min B."/>
            <person name="Choi I.G."/>
            <person name="Park H."/>
            <person name="Plett J.M."/>
            <person name="Magnuson J."/>
            <person name="Spatafora J.W."/>
            <person name="Nagy L.G."/>
            <person name="Henrissat B."/>
            <person name="Grigoriev I.V."/>
            <person name="Yang Z.L."/>
            <person name="Xu J."/>
            <person name="Martin F.M."/>
        </authorList>
    </citation>
    <scope>NUCLEOTIDE SEQUENCE</scope>
    <source>
        <strain evidence="1">ATCC 28755</strain>
    </source>
</reference>
<dbReference type="EMBL" id="MU267596">
    <property type="protein sequence ID" value="KAH7915824.1"/>
    <property type="molecule type" value="Genomic_DNA"/>
</dbReference>
<protein>
    <submittedName>
        <fullName evidence="1">Uncharacterized protein</fullName>
    </submittedName>
</protein>
<name>A0ACB8ARH8_9AGAM</name>
<organism evidence="1 2">
    <name type="scientific">Hygrophoropsis aurantiaca</name>
    <dbReference type="NCBI Taxonomy" id="72124"/>
    <lineage>
        <taxon>Eukaryota</taxon>
        <taxon>Fungi</taxon>
        <taxon>Dikarya</taxon>
        <taxon>Basidiomycota</taxon>
        <taxon>Agaricomycotina</taxon>
        <taxon>Agaricomycetes</taxon>
        <taxon>Agaricomycetidae</taxon>
        <taxon>Boletales</taxon>
        <taxon>Coniophorineae</taxon>
        <taxon>Hygrophoropsidaceae</taxon>
        <taxon>Hygrophoropsis</taxon>
    </lineage>
</organism>